<feature type="transmembrane region" description="Helical" evidence="1">
    <location>
        <begin position="7"/>
        <end position="27"/>
    </location>
</feature>
<dbReference type="RefSeq" id="WP_166930574.1">
    <property type="nucleotide sequence ID" value="NZ_BAAADD010000001.1"/>
</dbReference>
<evidence type="ECO:0000313" key="3">
    <source>
        <dbReference type="Proteomes" id="UP001499951"/>
    </source>
</evidence>
<evidence type="ECO:0008006" key="4">
    <source>
        <dbReference type="Google" id="ProtNLM"/>
    </source>
</evidence>
<dbReference type="Gene3D" id="1.20.210.10">
    <property type="entry name" value="Cytochrome c oxidase-like, subunit I domain"/>
    <property type="match status" value="1"/>
</dbReference>
<name>A0ABP3P5X7_9PROT</name>
<proteinExistence type="predicted"/>
<dbReference type="SUPFAM" id="SSF81442">
    <property type="entry name" value="Cytochrome c oxidase subunit I-like"/>
    <property type="match status" value="1"/>
</dbReference>
<keyword evidence="1" id="KW-0812">Transmembrane</keyword>
<sequence length="145" mass="15887">MPRVSAAFFVTGGLFVLMGMFGGMWMGMNEDFRLMPVHAHLNLLGWVTMALYGGFYALTAKTYSKRLAWTNYALSTVGVIVMIPLLAVFLLTQNKALAPFMGIGELISVSSLVVFLISAVRELIRRRPALDAEASDVDPVRLAAE</sequence>
<comment type="caution">
    <text evidence="2">The sequence shown here is derived from an EMBL/GenBank/DDBJ whole genome shotgun (WGS) entry which is preliminary data.</text>
</comment>
<evidence type="ECO:0000256" key="1">
    <source>
        <dbReference type="SAM" id="Phobius"/>
    </source>
</evidence>
<reference evidence="3" key="1">
    <citation type="journal article" date="2019" name="Int. J. Syst. Evol. Microbiol.">
        <title>The Global Catalogue of Microorganisms (GCM) 10K type strain sequencing project: providing services to taxonomists for standard genome sequencing and annotation.</title>
        <authorList>
            <consortium name="The Broad Institute Genomics Platform"/>
            <consortium name="The Broad Institute Genome Sequencing Center for Infectious Disease"/>
            <person name="Wu L."/>
            <person name="Ma J."/>
        </authorList>
    </citation>
    <scope>NUCLEOTIDE SEQUENCE [LARGE SCALE GENOMIC DNA]</scope>
    <source>
        <strain evidence="3">JCM 15089</strain>
    </source>
</reference>
<feature type="transmembrane region" description="Helical" evidence="1">
    <location>
        <begin position="97"/>
        <end position="120"/>
    </location>
</feature>
<gene>
    <name evidence="2" type="ORF">GCM10008942_02120</name>
</gene>
<keyword evidence="1" id="KW-0472">Membrane</keyword>
<dbReference type="Proteomes" id="UP001499951">
    <property type="component" value="Unassembled WGS sequence"/>
</dbReference>
<keyword evidence="3" id="KW-1185">Reference proteome</keyword>
<feature type="transmembrane region" description="Helical" evidence="1">
    <location>
        <begin position="39"/>
        <end position="59"/>
    </location>
</feature>
<dbReference type="InterPro" id="IPR036927">
    <property type="entry name" value="Cyt_c_oxase-like_su1_sf"/>
</dbReference>
<protein>
    <recommendedName>
        <fullName evidence="4">Cbb3-type cytochrome c oxidase subunit I</fullName>
    </recommendedName>
</protein>
<evidence type="ECO:0000313" key="2">
    <source>
        <dbReference type="EMBL" id="GAA0557230.1"/>
    </source>
</evidence>
<organism evidence="2 3">
    <name type="scientific">Rhizomicrobium electricum</name>
    <dbReference type="NCBI Taxonomy" id="480070"/>
    <lineage>
        <taxon>Bacteria</taxon>
        <taxon>Pseudomonadati</taxon>
        <taxon>Pseudomonadota</taxon>
        <taxon>Alphaproteobacteria</taxon>
        <taxon>Micropepsales</taxon>
        <taxon>Micropepsaceae</taxon>
        <taxon>Rhizomicrobium</taxon>
    </lineage>
</organism>
<dbReference type="EMBL" id="BAAADD010000001">
    <property type="protein sequence ID" value="GAA0557230.1"/>
    <property type="molecule type" value="Genomic_DNA"/>
</dbReference>
<keyword evidence="1" id="KW-1133">Transmembrane helix</keyword>
<accession>A0ABP3P5X7</accession>
<feature type="transmembrane region" description="Helical" evidence="1">
    <location>
        <begin position="71"/>
        <end position="91"/>
    </location>
</feature>